<dbReference type="EMBL" id="JBHLSW010000015">
    <property type="protein sequence ID" value="MFC0634878.1"/>
    <property type="molecule type" value="Genomic_DNA"/>
</dbReference>
<comment type="caution">
    <text evidence="2">The sequence shown here is derived from an EMBL/GenBank/DDBJ whole genome shotgun (WGS) entry which is preliminary data.</text>
</comment>
<feature type="region of interest" description="Disordered" evidence="1">
    <location>
        <begin position="1"/>
        <end position="27"/>
    </location>
</feature>
<dbReference type="Proteomes" id="UP001589906">
    <property type="component" value="Unassembled WGS sequence"/>
</dbReference>
<protein>
    <submittedName>
        <fullName evidence="2">Uncharacterized protein</fullName>
    </submittedName>
</protein>
<evidence type="ECO:0000313" key="3">
    <source>
        <dbReference type="Proteomes" id="UP001589906"/>
    </source>
</evidence>
<gene>
    <name evidence="2" type="ORF">ACFFGE_13440</name>
</gene>
<evidence type="ECO:0000313" key="2">
    <source>
        <dbReference type="EMBL" id="MFC0634878.1"/>
    </source>
</evidence>
<sequence length="90" mass="9248">MKDIYASRAPSPEGPARRASALTPSDTADLPEVAKALFLGQGGDLTIIPAGQAGDTPVSFAAHPSGYVPIQTRRVLQTGTTAGQIVALFD</sequence>
<dbReference type="RefSeq" id="WP_376836961.1">
    <property type="nucleotide sequence ID" value="NZ_JBHLSW010000015.1"/>
</dbReference>
<proteinExistence type="predicted"/>
<accession>A0ABV6R8B3</accession>
<name>A0ABV6R8B3_9CAUL</name>
<organism evidence="2 3">
    <name type="scientific">Brevundimonas balnearis</name>
    <dbReference type="NCBI Taxonomy" id="1572858"/>
    <lineage>
        <taxon>Bacteria</taxon>
        <taxon>Pseudomonadati</taxon>
        <taxon>Pseudomonadota</taxon>
        <taxon>Alphaproteobacteria</taxon>
        <taxon>Caulobacterales</taxon>
        <taxon>Caulobacteraceae</taxon>
        <taxon>Brevundimonas</taxon>
    </lineage>
</organism>
<keyword evidence="3" id="KW-1185">Reference proteome</keyword>
<reference evidence="2 3" key="1">
    <citation type="submission" date="2024-09" db="EMBL/GenBank/DDBJ databases">
        <authorList>
            <person name="Sun Q."/>
            <person name="Mori K."/>
        </authorList>
    </citation>
    <scope>NUCLEOTIDE SEQUENCE [LARGE SCALE GENOMIC DNA]</scope>
    <source>
        <strain evidence="2 3">NCAIM B.02621</strain>
    </source>
</reference>
<evidence type="ECO:0000256" key="1">
    <source>
        <dbReference type="SAM" id="MobiDB-lite"/>
    </source>
</evidence>